<keyword evidence="8 10" id="KW-0694">RNA-binding</keyword>
<proteinExistence type="inferred from homology"/>
<evidence type="ECO:0000256" key="1">
    <source>
        <dbReference type="ARBA" id="ARBA00022490"/>
    </source>
</evidence>
<feature type="binding site" evidence="10">
    <location>
        <position position="284"/>
    </location>
    <ligand>
        <name>Zn(2+)</name>
        <dbReference type="ChEBI" id="CHEBI:29105"/>
    </ligand>
</feature>
<keyword evidence="4 10" id="KW-0699">rRNA-binding</keyword>
<dbReference type="GO" id="GO:0042274">
    <property type="term" value="P:ribosomal small subunit biogenesis"/>
    <property type="evidence" value="ECO:0007669"/>
    <property type="project" value="UniProtKB-UniRule"/>
</dbReference>
<evidence type="ECO:0000313" key="14">
    <source>
        <dbReference type="EMBL" id="KGH21882.1"/>
    </source>
</evidence>
<dbReference type="HAMAP" id="MF_01820">
    <property type="entry name" value="GTPase_RsgA"/>
    <property type="match status" value="1"/>
</dbReference>
<evidence type="ECO:0000313" key="13">
    <source>
        <dbReference type="EMBL" id="KGG93247.1"/>
    </source>
</evidence>
<dbReference type="PANTHER" id="PTHR32120:SF11">
    <property type="entry name" value="SMALL RIBOSOMAL SUBUNIT BIOGENESIS GTPASE RSGA 1, MITOCHONDRIAL-RELATED"/>
    <property type="match status" value="1"/>
</dbReference>
<evidence type="ECO:0000313" key="16">
    <source>
        <dbReference type="Proteomes" id="UP000029567"/>
    </source>
</evidence>
<comment type="cofactor">
    <cofactor evidence="10">
        <name>Zn(2+)</name>
        <dbReference type="ChEBI" id="CHEBI:29105"/>
    </cofactor>
    <text evidence="10">Binds 1 zinc ion per subunit.</text>
</comment>
<evidence type="ECO:0000256" key="2">
    <source>
        <dbReference type="ARBA" id="ARBA00022517"/>
    </source>
</evidence>
<comment type="function">
    <text evidence="10">One of several proteins that assist in the late maturation steps of the functional core of the 30S ribosomal subunit. Helps release RbfA from mature subunits. May play a role in the assembly of ribosomal proteins into the subunit. Circularly permuted GTPase that catalyzes slow GTP hydrolysis, GTPase activity is stimulated by the 30S ribosomal subunit.</text>
</comment>
<organism evidence="13 16">
    <name type="scientific">Comamonas thiooxydans</name>
    <dbReference type="NCBI Taxonomy" id="363952"/>
    <lineage>
        <taxon>Bacteria</taxon>
        <taxon>Pseudomonadati</taxon>
        <taxon>Pseudomonadota</taxon>
        <taxon>Betaproteobacteria</taxon>
        <taxon>Burkholderiales</taxon>
        <taxon>Comamonadaceae</taxon>
        <taxon>Comamonas</taxon>
    </lineage>
</organism>
<feature type="domain" description="EngC GTPase" evidence="11">
    <location>
        <begin position="94"/>
        <end position="253"/>
    </location>
</feature>
<keyword evidence="1 10" id="KW-0963">Cytoplasm</keyword>
<dbReference type="InterPro" id="IPR012340">
    <property type="entry name" value="NA-bd_OB-fold"/>
</dbReference>
<evidence type="ECO:0000259" key="12">
    <source>
        <dbReference type="PROSITE" id="PS51721"/>
    </source>
</evidence>
<dbReference type="GO" id="GO:0005737">
    <property type="term" value="C:cytoplasm"/>
    <property type="evidence" value="ECO:0007669"/>
    <property type="project" value="UniProtKB-SubCell"/>
</dbReference>
<keyword evidence="9 10" id="KW-0342">GTP-binding</keyword>
<dbReference type="PROSITE" id="PS50936">
    <property type="entry name" value="ENGC_GTPASE"/>
    <property type="match status" value="1"/>
</dbReference>
<evidence type="ECO:0000256" key="4">
    <source>
        <dbReference type="ARBA" id="ARBA00022730"/>
    </source>
</evidence>
<dbReference type="EMBL" id="AWTP01000001">
    <property type="protein sequence ID" value="KGH21882.1"/>
    <property type="molecule type" value="Genomic_DNA"/>
</dbReference>
<dbReference type="InterPro" id="IPR010914">
    <property type="entry name" value="RsgA_GTPase_dom"/>
</dbReference>
<dbReference type="EMBL" id="AWTN01000084">
    <property type="protein sequence ID" value="KGG93247.1"/>
    <property type="molecule type" value="Genomic_DNA"/>
</dbReference>
<dbReference type="InterPro" id="IPR031944">
    <property type="entry name" value="RsgA_N"/>
</dbReference>
<evidence type="ECO:0000256" key="10">
    <source>
        <dbReference type="HAMAP-Rule" id="MF_01820"/>
    </source>
</evidence>
<keyword evidence="6 10" id="KW-0378">Hydrolase</keyword>
<dbReference type="GO" id="GO:0019843">
    <property type="term" value="F:rRNA binding"/>
    <property type="evidence" value="ECO:0007669"/>
    <property type="project" value="UniProtKB-KW"/>
</dbReference>
<dbReference type="Proteomes" id="UP000029549">
    <property type="component" value="Unassembled WGS sequence"/>
</dbReference>
<dbReference type="GO" id="GO:0005525">
    <property type="term" value="F:GTP binding"/>
    <property type="evidence" value="ECO:0007669"/>
    <property type="project" value="UniProtKB-UniRule"/>
</dbReference>
<dbReference type="RefSeq" id="WP_052052615.1">
    <property type="nucleotide sequence ID" value="NZ_AWTM01000001.1"/>
</dbReference>
<keyword evidence="2 10" id="KW-0690">Ribosome biogenesis</keyword>
<feature type="domain" description="CP-type G" evidence="12">
    <location>
        <begin position="83"/>
        <end position="255"/>
    </location>
</feature>
<evidence type="ECO:0000259" key="11">
    <source>
        <dbReference type="PROSITE" id="PS50936"/>
    </source>
</evidence>
<dbReference type="InterPro" id="IPR030378">
    <property type="entry name" value="G_CP_dom"/>
</dbReference>
<dbReference type="AlphaFoldDB" id="A0A0E3BM26"/>
<comment type="caution">
    <text evidence="13">The sequence shown here is derived from an EMBL/GenBank/DDBJ whole genome shotgun (WGS) entry which is preliminary data.</text>
</comment>
<dbReference type="CDD" id="cd01854">
    <property type="entry name" value="YjeQ_EngC"/>
    <property type="match status" value="1"/>
</dbReference>
<dbReference type="PROSITE" id="PS51721">
    <property type="entry name" value="G_CP"/>
    <property type="match status" value="1"/>
</dbReference>
<keyword evidence="15" id="KW-1185">Reference proteome</keyword>
<sequence>MAKQGRRPGAQATGDTQTGLVVASYGRHCVVETPDGERRICHPRGKKSQAVVGDHVQWLAPPPGQGDEGTIEKIVERRNVFYRQDDIRTKTFAANLDQLLILIAAEPVFSEVQLARALIAAEAAHIKPIIALNKMDLEEPFLRAWQRLEPYRTMRDAANAAPHYMVLPLSLEDADDEDRDAIIGLLQGKTTLVLGPSGVGKSTLINLLLPDARVATNEISQALNTGKHTTTSTTLYWVDEARTTAIIDSPGFQEFGLYHIAATQLAACMPDIGALADQCKFYNCTHLHEPGCAVMAQVEAQDSPHSISANRYRIYGELFDELSQEPRY</sequence>
<dbReference type="Gene3D" id="2.40.50.140">
    <property type="entry name" value="Nucleic acid-binding proteins"/>
    <property type="match status" value="1"/>
</dbReference>
<dbReference type="CDD" id="cd04466">
    <property type="entry name" value="S1_YloQ_GTPase"/>
    <property type="match status" value="1"/>
</dbReference>
<feature type="binding site" evidence="10">
    <location>
        <begin position="133"/>
        <end position="136"/>
    </location>
    <ligand>
        <name>GTP</name>
        <dbReference type="ChEBI" id="CHEBI:37565"/>
    </ligand>
</feature>
<gene>
    <name evidence="10" type="primary">rsgA</name>
    <name evidence="13" type="ORF">P245_08855</name>
    <name evidence="14" type="ORF">P608_00445</name>
</gene>
<dbReference type="Proteomes" id="UP000029567">
    <property type="component" value="Unassembled WGS sequence"/>
</dbReference>
<dbReference type="NCBIfam" id="TIGR00157">
    <property type="entry name" value="ribosome small subunit-dependent GTPase A"/>
    <property type="match status" value="1"/>
</dbReference>
<evidence type="ECO:0000256" key="9">
    <source>
        <dbReference type="ARBA" id="ARBA00023134"/>
    </source>
</evidence>
<evidence type="ECO:0000256" key="3">
    <source>
        <dbReference type="ARBA" id="ARBA00022723"/>
    </source>
</evidence>
<dbReference type="Gene3D" id="3.40.50.300">
    <property type="entry name" value="P-loop containing nucleotide triphosphate hydrolases"/>
    <property type="match status" value="1"/>
</dbReference>
<evidence type="ECO:0000256" key="7">
    <source>
        <dbReference type="ARBA" id="ARBA00022833"/>
    </source>
</evidence>
<accession>A0A0E3BM26</accession>
<dbReference type="SUPFAM" id="SSF50249">
    <property type="entry name" value="Nucleic acid-binding proteins"/>
    <property type="match status" value="1"/>
</dbReference>
<comment type="similarity">
    <text evidence="10">Belongs to the TRAFAC class YlqF/YawG GTPase family. RsgA subfamily.</text>
</comment>
<evidence type="ECO:0000256" key="5">
    <source>
        <dbReference type="ARBA" id="ARBA00022741"/>
    </source>
</evidence>
<keyword evidence="3 10" id="KW-0479">Metal-binding</keyword>
<comment type="subunit">
    <text evidence="10">Monomer. Associates with 30S ribosomal subunit, binds 16S rRNA.</text>
</comment>
<protein>
    <recommendedName>
        <fullName evidence="10">Small ribosomal subunit biogenesis GTPase RsgA</fullName>
        <ecNumber evidence="10">3.6.1.-</ecNumber>
    </recommendedName>
</protein>
<dbReference type="GO" id="GO:0003924">
    <property type="term" value="F:GTPase activity"/>
    <property type="evidence" value="ECO:0007669"/>
    <property type="project" value="UniProtKB-UniRule"/>
</dbReference>
<dbReference type="InterPro" id="IPR004881">
    <property type="entry name" value="Ribosome_biogen_GTPase_RsgA"/>
</dbReference>
<comment type="subcellular location">
    <subcellularLocation>
        <location evidence="10">Cytoplasm</location>
    </subcellularLocation>
</comment>
<feature type="binding site" evidence="10">
    <location>
        <position position="286"/>
    </location>
    <ligand>
        <name>Zn(2+)</name>
        <dbReference type="ChEBI" id="CHEBI:29105"/>
    </ligand>
</feature>
<evidence type="ECO:0000256" key="6">
    <source>
        <dbReference type="ARBA" id="ARBA00022801"/>
    </source>
</evidence>
<reference evidence="15 16" key="1">
    <citation type="submission" date="2013-09" db="EMBL/GenBank/DDBJ databases">
        <title>High correlation between genotypes and phenotypes of environmental bacteria Comamonas testosteroni strains.</title>
        <authorList>
            <person name="Liu L."/>
            <person name="Zhu W."/>
            <person name="Xia X."/>
            <person name="Xu B."/>
            <person name="Luo M."/>
            <person name="Wang G."/>
        </authorList>
    </citation>
    <scope>NUCLEOTIDE SEQUENCE [LARGE SCALE GENOMIC DNA]</scope>
    <source>
        <strain evidence="14 15">DF2</strain>
        <strain evidence="13 16">JL14</strain>
    </source>
</reference>
<evidence type="ECO:0000313" key="15">
    <source>
        <dbReference type="Proteomes" id="UP000029549"/>
    </source>
</evidence>
<dbReference type="PANTHER" id="PTHR32120">
    <property type="entry name" value="SMALL RIBOSOMAL SUBUNIT BIOGENESIS GTPASE RSGA"/>
    <property type="match status" value="1"/>
</dbReference>
<evidence type="ECO:0000256" key="8">
    <source>
        <dbReference type="ARBA" id="ARBA00022884"/>
    </source>
</evidence>
<name>A0A0E3BM26_9BURK</name>
<dbReference type="InterPro" id="IPR027417">
    <property type="entry name" value="P-loop_NTPase"/>
</dbReference>
<keyword evidence="7 10" id="KW-0862">Zinc</keyword>
<keyword evidence="5 10" id="KW-0547">Nucleotide-binding</keyword>
<feature type="binding site" evidence="10">
    <location>
        <position position="279"/>
    </location>
    <ligand>
        <name>Zn(2+)</name>
        <dbReference type="ChEBI" id="CHEBI:29105"/>
    </ligand>
</feature>
<dbReference type="Gene3D" id="1.10.40.50">
    <property type="entry name" value="Probable gtpase engc, domain 3"/>
    <property type="match status" value="1"/>
</dbReference>
<feature type="binding site" evidence="10">
    <location>
        <begin position="195"/>
        <end position="203"/>
    </location>
    <ligand>
        <name>GTP</name>
        <dbReference type="ChEBI" id="CHEBI:37565"/>
    </ligand>
</feature>
<feature type="binding site" evidence="10">
    <location>
        <position position="292"/>
    </location>
    <ligand>
        <name>Zn(2+)</name>
        <dbReference type="ChEBI" id="CHEBI:29105"/>
    </ligand>
</feature>
<dbReference type="GO" id="GO:0046872">
    <property type="term" value="F:metal ion binding"/>
    <property type="evidence" value="ECO:0007669"/>
    <property type="project" value="UniProtKB-KW"/>
</dbReference>
<dbReference type="Pfam" id="PF03193">
    <property type="entry name" value="RsgA_GTPase"/>
    <property type="match status" value="1"/>
</dbReference>
<dbReference type="EC" id="3.6.1.-" evidence="10"/>
<dbReference type="SUPFAM" id="SSF52540">
    <property type="entry name" value="P-loop containing nucleoside triphosphate hydrolases"/>
    <property type="match status" value="1"/>
</dbReference>